<evidence type="ECO:0000256" key="6">
    <source>
        <dbReference type="SAM" id="Phobius"/>
    </source>
</evidence>
<feature type="transmembrane region" description="Helical" evidence="6">
    <location>
        <begin position="258"/>
        <end position="279"/>
    </location>
</feature>
<evidence type="ECO:0000313" key="8">
    <source>
        <dbReference type="EMBL" id="MCG4564158.1"/>
    </source>
</evidence>
<protein>
    <recommendedName>
        <fullName evidence="7">Na+/H+ antiporter NhaC-like C-terminal domain-containing protein</fullName>
    </recommendedName>
</protein>
<proteinExistence type="predicted"/>
<feature type="transmembrane region" description="Helical" evidence="6">
    <location>
        <begin position="449"/>
        <end position="469"/>
    </location>
</feature>
<evidence type="ECO:0000256" key="4">
    <source>
        <dbReference type="ARBA" id="ARBA00022989"/>
    </source>
</evidence>
<feature type="transmembrane region" description="Helical" evidence="6">
    <location>
        <begin position="6"/>
        <end position="25"/>
    </location>
</feature>
<keyword evidence="2" id="KW-1003">Cell membrane</keyword>
<feature type="transmembrane region" description="Helical" evidence="6">
    <location>
        <begin position="322"/>
        <end position="339"/>
    </location>
</feature>
<dbReference type="InterPro" id="IPR018461">
    <property type="entry name" value="Na/H_Antiport_NhaC-like_C"/>
</dbReference>
<keyword evidence="4 6" id="KW-1133">Transmembrane helix</keyword>
<reference evidence="8" key="1">
    <citation type="submission" date="2022-01" db="EMBL/GenBank/DDBJ databases">
        <title>Collection of gut derived symbiotic bacterial strains cultured from healthy donors.</title>
        <authorList>
            <person name="Lin H."/>
            <person name="Kohout C."/>
            <person name="Waligurski E."/>
            <person name="Pamer E.G."/>
        </authorList>
    </citation>
    <scope>NUCLEOTIDE SEQUENCE</scope>
    <source>
        <strain evidence="8">MSK.14.39</strain>
    </source>
</reference>
<sequence>MDPATSYGILSLLPPLVAVVLAFITRDAVFSLLIGILVGIGVTGQNILFGFTGLVQDALGNADFIWVVCIEVFVGIMVAYFQKSGAIDAFTKKISKRNINAVGAQVISWLLGIFIFFSDYFSPLYVGTVMKGITDKARVSREKLSYICSSTSAPVCTLIPFSAWGVYEAGLLVGLGAFADKTIATNAVVKMVPYNFYGIISIALVGLIAMGIVPDFGPMRKAEKRARETGKVIADGAKPMLGKELEQIKPNEGVEANLLINFFGPAVIIIGVTLGTYLVTGNAKTLEGFIAAVVFQFVTMLFQKMATVQELMDTAIEGIKGITSAVIILSLAYCLNAISKELGTANYVVSITKTWMTPTLLLVFTFLTCAFVSFFTGTSWGTYAIMTPIAIPLAFELTGGAITNIVYATIAAIMGGGCFGDHCSPISDTNILSSLASGSDHMDHVKTQMPYALTAAVVSCILYLILGFVL</sequence>
<dbReference type="PANTHER" id="PTHR43478">
    <property type="entry name" value="NA+/H+ ANTIPORTER-RELATED"/>
    <property type="match status" value="1"/>
</dbReference>
<dbReference type="EMBL" id="JAKNID010000003">
    <property type="protein sequence ID" value="MCG4564158.1"/>
    <property type="molecule type" value="Genomic_DNA"/>
</dbReference>
<evidence type="ECO:0000259" key="7">
    <source>
        <dbReference type="Pfam" id="PF03553"/>
    </source>
</evidence>
<dbReference type="PANTHER" id="PTHR43478:SF1">
    <property type="entry name" value="NA+_H+ ANTIPORTER NHAC-LIKE C-TERMINAL DOMAIN-CONTAINING PROTEIN"/>
    <property type="match status" value="1"/>
</dbReference>
<dbReference type="GO" id="GO:0005886">
    <property type="term" value="C:plasma membrane"/>
    <property type="evidence" value="ECO:0007669"/>
    <property type="project" value="UniProtKB-SubCell"/>
</dbReference>
<keyword evidence="5 6" id="KW-0472">Membrane</keyword>
<evidence type="ECO:0000313" key="9">
    <source>
        <dbReference type="Proteomes" id="UP001108123"/>
    </source>
</evidence>
<keyword evidence="9" id="KW-1185">Reference proteome</keyword>
<gene>
    <name evidence="8" type="ORF">L0P62_01740</name>
</gene>
<accession>A0A9Q4FKT9</accession>
<feature type="transmembrane region" description="Helical" evidence="6">
    <location>
        <begin position="359"/>
        <end position="381"/>
    </location>
</feature>
<feature type="transmembrane region" description="Helical" evidence="6">
    <location>
        <begin position="64"/>
        <end position="81"/>
    </location>
</feature>
<dbReference type="AlphaFoldDB" id="A0A9Q4FKT9"/>
<evidence type="ECO:0000256" key="5">
    <source>
        <dbReference type="ARBA" id="ARBA00023136"/>
    </source>
</evidence>
<feature type="transmembrane region" description="Helical" evidence="6">
    <location>
        <begin position="285"/>
        <end position="302"/>
    </location>
</feature>
<evidence type="ECO:0000256" key="3">
    <source>
        <dbReference type="ARBA" id="ARBA00022692"/>
    </source>
</evidence>
<keyword evidence="3 6" id="KW-0812">Transmembrane</keyword>
<feature type="transmembrane region" description="Helical" evidence="6">
    <location>
        <begin position="393"/>
        <end position="414"/>
    </location>
</feature>
<comment type="caution">
    <text evidence="8">The sequence shown here is derived from an EMBL/GenBank/DDBJ whole genome shotgun (WGS) entry which is preliminary data.</text>
</comment>
<evidence type="ECO:0000256" key="1">
    <source>
        <dbReference type="ARBA" id="ARBA00004651"/>
    </source>
</evidence>
<dbReference type="RefSeq" id="WP_237962740.1">
    <property type="nucleotide sequence ID" value="NZ_JAKNID010000003.1"/>
</dbReference>
<dbReference type="Proteomes" id="UP001108123">
    <property type="component" value="Unassembled WGS sequence"/>
</dbReference>
<feature type="transmembrane region" description="Helical" evidence="6">
    <location>
        <begin position="196"/>
        <end position="217"/>
    </location>
</feature>
<feature type="transmembrane region" description="Helical" evidence="6">
    <location>
        <begin position="32"/>
        <end position="52"/>
    </location>
</feature>
<comment type="subcellular location">
    <subcellularLocation>
        <location evidence="1">Cell membrane</location>
        <topology evidence="1">Multi-pass membrane protein</topology>
    </subcellularLocation>
</comment>
<organism evidence="8 9">
    <name type="scientific">Anaerosalibacter bizertensis</name>
    <dbReference type="NCBI Taxonomy" id="932217"/>
    <lineage>
        <taxon>Bacteria</taxon>
        <taxon>Bacillati</taxon>
        <taxon>Bacillota</taxon>
        <taxon>Tissierellia</taxon>
        <taxon>Tissierellales</taxon>
        <taxon>Sporanaerobacteraceae</taxon>
        <taxon>Anaerosalibacter</taxon>
    </lineage>
</organism>
<evidence type="ECO:0000256" key="2">
    <source>
        <dbReference type="ARBA" id="ARBA00022475"/>
    </source>
</evidence>
<dbReference type="Pfam" id="PF03553">
    <property type="entry name" value="Na_H_antiporter"/>
    <property type="match status" value="1"/>
</dbReference>
<feature type="domain" description="Na+/H+ antiporter NhaC-like C-terminal" evidence="7">
    <location>
        <begin position="155"/>
        <end position="468"/>
    </location>
</feature>
<name>A0A9Q4FKT9_9FIRM</name>
<feature type="transmembrane region" description="Helical" evidence="6">
    <location>
        <begin position="102"/>
        <end position="121"/>
    </location>
</feature>